<organism evidence="2">
    <name type="scientific">Spongospora subterranea</name>
    <dbReference type="NCBI Taxonomy" id="70186"/>
    <lineage>
        <taxon>Eukaryota</taxon>
        <taxon>Sar</taxon>
        <taxon>Rhizaria</taxon>
        <taxon>Endomyxa</taxon>
        <taxon>Phytomyxea</taxon>
        <taxon>Plasmodiophorida</taxon>
        <taxon>Plasmodiophoridae</taxon>
        <taxon>Spongospora</taxon>
    </lineage>
</organism>
<sequence>MIPRTIVLALSIALAIGLAHADHKEQMLNHKDAEAVRGHHHIDMHDAEQLTDHLGSNLDHKGKDKSTTQTQAQLTATLGAKDHHSDSYSHMHDNAHETDAEAEHDHLQGNEAMLGYRRGVNSDVDADGDHHERHDLGRRLHQSEWDGIEDEENGLGGHFGLFGGDDDYHHGHHHHDLHQQAPYRRFGNMMEDQHGNQHAIQGSE</sequence>
<protein>
    <recommendedName>
        <fullName evidence="3">RxLR effector protein</fullName>
    </recommendedName>
</protein>
<feature type="chain" id="PRO_5005223625" description="RxLR effector protein" evidence="1">
    <location>
        <begin position="22"/>
        <end position="204"/>
    </location>
</feature>
<keyword evidence="1" id="KW-0732">Signal</keyword>
<accession>A0A0H5RWI1</accession>
<reference evidence="2" key="1">
    <citation type="submission" date="2015-04" db="EMBL/GenBank/DDBJ databases">
        <title>The genome sequence of the plant pathogenic Rhizarian Plasmodiophora brassicae reveals insights in its biotrophic life cycle and the origin of chitin synthesis.</title>
        <authorList>
            <person name="Schwelm A."/>
            <person name="Fogelqvist J."/>
            <person name="Knaust A."/>
            <person name="Julke S."/>
            <person name="Lilja T."/>
            <person name="Dhandapani V."/>
            <person name="Bonilla-Rosso G."/>
            <person name="Karlsson M."/>
            <person name="Shevchenko A."/>
            <person name="Choi S.R."/>
            <person name="Kim H.G."/>
            <person name="Park J.Y."/>
            <person name="Lim Y.P."/>
            <person name="Ludwig-Muller J."/>
            <person name="Dixelius C."/>
        </authorList>
    </citation>
    <scope>NUCLEOTIDE SEQUENCE</scope>
    <source>
        <tissue evidence="2">Potato root galls</tissue>
    </source>
</reference>
<name>A0A0H5RWI1_9EUKA</name>
<feature type="non-terminal residue" evidence="2">
    <location>
        <position position="204"/>
    </location>
</feature>
<feature type="signal peptide" evidence="1">
    <location>
        <begin position="1"/>
        <end position="21"/>
    </location>
</feature>
<dbReference type="AlphaFoldDB" id="A0A0H5RWI1"/>
<evidence type="ECO:0000313" key="2">
    <source>
        <dbReference type="EMBL" id="CRZ13109.1"/>
    </source>
</evidence>
<evidence type="ECO:0000256" key="1">
    <source>
        <dbReference type="SAM" id="SignalP"/>
    </source>
</evidence>
<dbReference type="EMBL" id="HACM01012667">
    <property type="protein sequence ID" value="CRZ13109.1"/>
    <property type="molecule type" value="Transcribed_RNA"/>
</dbReference>
<evidence type="ECO:0008006" key="3">
    <source>
        <dbReference type="Google" id="ProtNLM"/>
    </source>
</evidence>
<proteinExistence type="predicted"/>